<comment type="caution">
    <text evidence="1">The sequence shown here is derived from an EMBL/GenBank/DDBJ whole genome shotgun (WGS) entry which is preliminary data.</text>
</comment>
<dbReference type="RefSeq" id="WP_332867485.1">
    <property type="nucleotide sequence ID" value="NZ_JBAFSM010000069.1"/>
</dbReference>
<reference evidence="1 2" key="1">
    <citation type="submission" date="2024-01" db="EMBL/GenBank/DDBJ databases">
        <title>Genomic insights into the taxonomy and metabolism of the cyanobacterium Pannus brasiliensis CCIBt3594.</title>
        <authorList>
            <person name="Machado M."/>
            <person name="Botero N.B."/>
            <person name="Andreote A.P.D."/>
            <person name="Feitosa A.M.T."/>
            <person name="Popin R."/>
            <person name="Sivonen K."/>
            <person name="Fiore M.F."/>
        </authorList>
    </citation>
    <scope>NUCLEOTIDE SEQUENCE [LARGE SCALE GENOMIC DNA]</scope>
    <source>
        <strain evidence="1 2">CCIBt3594</strain>
    </source>
</reference>
<sequence length="157" mass="18205">MIQASDIFVGLMGKFSTYINTHSREEIVRDLDLLNEDQSRNLDSLLELIEKSDNKNAGFLARTDSYEELTKFSLIYEKINFIKIVEKTNKKIEDKSQCLVCKITNSEIDKIDDSDIHDIVIRLTSNLCFNHMIGYLESRKFGQLTGKDLLRSLKQYD</sequence>
<dbReference type="Proteomes" id="UP001328733">
    <property type="component" value="Unassembled WGS sequence"/>
</dbReference>
<dbReference type="AlphaFoldDB" id="A0AAW9QXK4"/>
<name>A0AAW9QXK4_9CHRO</name>
<gene>
    <name evidence="1" type="ORF">V0288_22995</name>
</gene>
<dbReference type="EMBL" id="JBAFSM010000069">
    <property type="protein sequence ID" value="MEG3440014.1"/>
    <property type="molecule type" value="Genomic_DNA"/>
</dbReference>
<organism evidence="1 2">
    <name type="scientific">Pannus brasiliensis CCIBt3594</name>
    <dbReference type="NCBI Taxonomy" id="1427578"/>
    <lineage>
        <taxon>Bacteria</taxon>
        <taxon>Bacillati</taxon>
        <taxon>Cyanobacteriota</taxon>
        <taxon>Cyanophyceae</taxon>
        <taxon>Oscillatoriophycideae</taxon>
        <taxon>Chroococcales</taxon>
        <taxon>Microcystaceae</taxon>
        <taxon>Pannus</taxon>
    </lineage>
</organism>
<keyword evidence="2" id="KW-1185">Reference proteome</keyword>
<accession>A0AAW9QXK4</accession>
<protein>
    <submittedName>
        <fullName evidence="1">Uncharacterized protein</fullName>
    </submittedName>
</protein>
<evidence type="ECO:0000313" key="2">
    <source>
        <dbReference type="Proteomes" id="UP001328733"/>
    </source>
</evidence>
<proteinExistence type="predicted"/>
<evidence type="ECO:0000313" key="1">
    <source>
        <dbReference type="EMBL" id="MEG3440014.1"/>
    </source>
</evidence>